<feature type="region of interest" description="Disordered" evidence="1">
    <location>
        <begin position="1"/>
        <end position="45"/>
    </location>
</feature>
<dbReference type="VEuPathDB" id="FungiDB:PTTG_12103"/>
<feature type="compositionally biased region" description="Polar residues" evidence="1">
    <location>
        <begin position="392"/>
        <end position="405"/>
    </location>
</feature>
<evidence type="ECO:0000256" key="1">
    <source>
        <dbReference type="SAM" id="MobiDB-lite"/>
    </source>
</evidence>
<evidence type="ECO:0000313" key="4">
    <source>
        <dbReference type="Proteomes" id="UP000005240"/>
    </source>
</evidence>
<keyword evidence="4" id="KW-1185">Reference proteome</keyword>
<reference evidence="3" key="4">
    <citation type="submission" date="2025-05" db="UniProtKB">
        <authorList>
            <consortium name="EnsemblFungi"/>
        </authorList>
    </citation>
    <scope>IDENTIFICATION</scope>
    <source>
        <strain evidence="3">isolate 1-1 / race 1 (BBBD)</strain>
    </source>
</reference>
<reference evidence="2" key="2">
    <citation type="submission" date="2016-05" db="EMBL/GenBank/DDBJ databases">
        <title>Comparative analysis highlights variable genome content of wheat rusts and divergence of the mating loci.</title>
        <authorList>
            <person name="Cuomo C.A."/>
            <person name="Bakkeren G."/>
            <person name="Szabo L."/>
            <person name="Khalil H."/>
            <person name="Joly D."/>
            <person name="Goldberg J."/>
            <person name="Young S."/>
            <person name="Zeng Q."/>
            <person name="Fellers J."/>
        </authorList>
    </citation>
    <scope>NUCLEOTIDE SEQUENCE [LARGE SCALE GENOMIC DNA]</scope>
    <source>
        <strain evidence="2">1-1 BBBD Race 1</strain>
    </source>
</reference>
<feature type="compositionally biased region" description="Basic and acidic residues" evidence="1">
    <location>
        <begin position="20"/>
        <end position="45"/>
    </location>
</feature>
<sequence length="524" mass="58758">MSSHPHSNHPLYAFLQSDSSRPRGPESTARGERIATEGTDSDKAGADRTLNKHLISLLTTIQAHSTQLDQMVKHVNSLVRRVESVESIFSDGQEQIQQSVGEFRSDTEKIALQTADRINLTLQPTLNLFTDSLTTVNRQLETVGSQAVRQSNIQDNQGLLLAKLEKDVRYLTIQANEQESRLAADKNEHMQMMCTLQNEFDTLNSSLAPIALMAPLLQAFLESQLRSSSNSKEPSGWCNTSYGQTEVLEKTVTRHSSAINMRSCAETRSLKRPETQAHIPKPQVVRPDSSVSLGKVRVNKPLEDSEVNVVQRPVQNESDDTQITRNQEPGDVSNKVEAEQEPTTTQASENQLYTKGEVHGRRDEVDERLTENLQRLPSSVARKSMSRRRSQIRPNSTQQESNTTDLAFPKAQSRKRTRSRTPTGLDQEHIVRSKSISYTQLRKISSQPTALDSPGGTAIPQDCHQSYRQSNQVIKHIQAHSTLHKVRTHPLAKDQDENVADFQHRLSHRACSFLAIVRPVLPIN</sequence>
<evidence type="ECO:0000313" key="3">
    <source>
        <dbReference type="EnsemblFungi" id="PTTG_12103-t43_1-p1"/>
    </source>
</evidence>
<name>A0A180GPU3_PUCT1</name>
<protein>
    <submittedName>
        <fullName evidence="2 3">Uncharacterized protein</fullName>
    </submittedName>
</protein>
<dbReference type="EnsemblFungi" id="PTTG_12103-t43_1">
    <property type="protein sequence ID" value="PTTG_12103-t43_1-p1"/>
    <property type="gene ID" value="PTTG_12103"/>
</dbReference>
<reference evidence="2" key="1">
    <citation type="submission" date="2009-11" db="EMBL/GenBank/DDBJ databases">
        <authorList>
            <consortium name="The Broad Institute Genome Sequencing Platform"/>
            <person name="Ward D."/>
            <person name="Feldgarden M."/>
            <person name="Earl A."/>
            <person name="Young S.K."/>
            <person name="Zeng Q."/>
            <person name="Koehrsen M."/>
            <person name="Alvarado L."/>
            <person name="Berlin A."/>
            <person name="Bochicchio J."/>
            <person name="Borenstein D."/>
            <person name="Chapman S.B."/>
            <person name="Chen Z."/>
            <person name="Engels R."/>
            <person name="Freedman E."/>
            <person name="Gellesch M."/>
            <person name="Goldberg J."/>
            <person name="Griggs A."/>
            <person name="Gujja S."/>
            <person name="Heilman E."/>
            <person name="Heiman D."/>
            <person name="Hepburn T."/>
            <person name="Howarth C."/>
            <person name="Jen D."/>
            <person name="Larson L."/>
            <person name="Lewis B."/>
            <person name="Mehta T."/>
            <person name="Park D."/>
            <person name="Pearson M."/>
            <person name="Roberts A."/>
            <person name="Saif S."/>
            <person name="Shea T."/>
            <person name="Shenoy N."/>
            <person name="Sisk P."/>
            <person name="Stolte C."/>
            <person name="Sykes S."/>
            <person name="Thomson T."/>
            <person name="Walk T."/>
            <person name="White J."/>
            <person name="Yandava C."/>
            <person name="Izard J."/>
            <person name="Baranova O.V."/>
            <person name="Blanton J.M."/>
            <person name="Tanner A.C."/>
            <person name="Dewhirst F.E."/>
            <person name="Haas B."/>
            <person name="Nusbaum C."/>
            <person name="Birren B."/>
        </authorList>
    </citation>
    <scope>NUCLEOTIDE SEQUENCE [LARGE SCALE GENOMIC DNA]</scope>
    <source>
        <strain evidence="2">1-1 BBBD Race 1</strain>
    </source>
</reference>
<evidence type="ECO:0000313" key="2">
    <source>
        <dbReference type="EMBL" id="OAV94561.1"/>
    </source>
</evidence>
<feature type="compositionally biased region" description="Basic and acidic residues" evidence="1">
    <location>
        <begin position="356"/>
        <end position="370"/>
    </location>
</feature>
<accession>A0A180GPU3</accession>
<proteinExistence type="predicted"/>
<dbReference type="EMBL" id="ADAS02000038">
    <property type="protein sequence ID" value="OAV94561.1"/>
    <property type="molecule type" value="Genomic_DNA"/>
</dbReference>
<dbReference type="OrthoDB" id="2506728at2759"/>
<dbReference type="AlphaFoldDB" id="A0A180GPU3"/>
<dbReference type="Proteomes" id="UP000005240">
    <property type="component" value="Unassembled WGS sequence"/>
</dbReference>
<organism evidence="2">
    <name type="scientific">Puccinia triticina (isolate 1-1 / race 1 (BBBD))</name>
    <name type="common">Brown leaf rust fungus</name>
    <dbReference type="NCBI Taxonomy" id="630390"/>
    <lineage>
        <taxon>Eukaryota</taxon>
        <taxon>Fungi</taxon>
        <taxon>Dikarya</taxon>
        <taxon>Basidiomycota</taxon>
        <taxon>Pucciniomycotina</taxon>
        <taxon>Pucciniomycetes</taxon>
        <taxon>Pucciniales</taxon>
        <taxon>Pucciniaceae</taxon>
        <taxon>Puccinia</taxon>
    </lineage>
</organism>
<feature type="compositionally biased region" description="Polar residues" evidence="1">
    <location>
        <begin position="341"/>
        <end position="353"/>
    </location>
</feature>
<feature type="compositionally biased region" description="Polar residues" evidence="1">
    <location>
        <begin position="313"/>
        <end position="327"/>
    </location>
</feature>
<reference evidence="3 4" key="3">
    <citation type="journal article" date="2017" name="G3 (Bethesda)">
        <title>Comparative analysis highlights variable genome content of wheat rusts and divergence of the mating loci.</title>
        <authorList>
            <person name="Cuomo C.A."/>
            <person name="Bakkeren G."/>
            <person name="Khalil H.B."/>
            <person name="Panwar V."/>
            <person name="Joly D."/>
            <person name="Linning R."/>
            <person name="Sakthikumar S."/>
            <person name="Song X."/>
            <person name="Adiconis X."/>
            <person name="Fan L."/>
            <person name="Goldberg J.M."/>
            <person name="Levin J.Z."/>
            <person name="Young S."/>
            <person name="Zeng Q."/>
            <person name="Anikster Y."/>
            <person name="Bruce M."/>
            <person name="Wang M."/>
            <person name="Yin C."/>
            <person name="McCallum B."/>
            <person name="Szabo L.J."/>
            <person name="Hulbert S."/>
            <person name="Chen X."/>
            <person name="Fellers J.P."/>
        </authorList>
    </citation>
    <scope>NUCLEOTIDE SEQUENCE</scope>
    <source>
        <strain evidence="3">isolate 1-1 / race 1 (BBBD)</strain>
        <strain evidence="4">Isolate 1-1 / race 1 (BBBD)</strain>
    </source>
</reference>
<gene>
    <name evidence="2" type="ORF">PTTG_12103</name>
</gene>
<feature type="region of interest" description="Disordered" evidence="1">
    <location>
        <begin position="311"/>
        <end position="425"/>
    </location>
</feature>
<feature type="region of interest" description="Disordered" evidence="1">
    <location>
        <begin position="253"/>
        <end position="290"/>
    </location>
</feature>